<gene>
    <name evidence="1" type="ORF">KEM10_05200</name>
</gene>
<reference evidence="1 2" key="1">
    <citation type="journal article" date="2015" name="Int. J. Syst. Evol. Microbiol.">
        <title>Carboxylicivirga linearis sp. nov., isolated from a sea cucumber culture pond.</title>
        <authorList>
            <person name="Wang F.Q."/>
            <person name="Zhou Y.X."/>
            <person name="Lin X.Z."/>
            <person name="Chen G.J."/>
            <person name="Du Z.J."/>
        </authorList>
    </citation>
    <scope>NUCLEOTIDE SEQUENCE [LARGE SCALE GENOMIC DNA]</scope>
    <source>
        <strain evidence="1 2">FB218</strain>
    </source>
</reference>
<dbReference type="EMBL" id="JAGUCO010000002">
    <property type="protein sequence ID" value="MBS2097666.1"/>
    <property type="molecule type" value="Genomic_DNA"/>
</dbReference>
<keyword evidence="2" id="KW-1185">Reference proteome</keyword>
<organism evidence="1 2">
    <name type="scientific">Carboxylicivirga linearis</name>
    <dbReference type="NCBI Taxonomy" id="1628157"/>
    <lineage>
        <taxon>Bacteria</taxon>
        <taxon>Pseudomonadati</taxon>
        <taxon>Bacteroidota</taxon>
        <taxon>Bacteroidia</taxon>
        <taxon>Marinilabiliales</taxon>
        <taxon>Marinilabiliaceae</taxon>
        <taxon>Carboxylicivirga</taxon>
    </lineage>
</organism>
<sequence>MADKETYMALLKEQMLQIDQKNFDLNSWKKATGLVVEGCFGANSPHIKSIENINYEYNSWVLRDESGVTDPVKTTCKSILKIIIKQLEISDINTSSSQTNAELEFVWLPFEDELTGASSKKLKQLIIDSKTSKENIEKFLKDLPGQTAIDILNSIITSTEFKNWLGKKE</sequence>
<accession>A0ABS5JT96</accession>
<comment type="caution">
    <text evidence="1">The sequence shown here is derived from an EMBL/GenBank/DDBJ whole genome shotgun (WGS) entry which is preliminary data.</text>
</comment>
<dbReference type="Proteomes" id="UP000708576">
    <property type="component" value="Unassembled WGS sequence"/>
</dbReference>
<protein>
    <submittedName>
        <fullName evidence="1">Uncharacterized protein</fullName>
    </submittedName>
</protein>
<proteinExistence type="predicted"/>
<evidence type="ECO:0000313" key="1">
    <source>
        <dbReference type="EMBL" id="MBS2097666.1"/>
    </source>
</evidence>
<evidence type="ECO:0000313" key="2">
    <source>
        <dbReference type="Proteomes" id="UP000708576"/>
    </source>
</evidence>
<name>A0ABS5JT96_9BACT</name>
<dbReference type="RefSeq" id="WP_212214359.1">
    <property type="nucleotide sequence ID" value="NZ_JAGUCO010000002.1"/>
</dbReference>